<dbReference type="AlphaFoldDB" id="A0A1Q9EQ19"/>
<reference evidence="2 3" key="1">
    <citation type="submission" date="2016-02" db="EMBL/GenBank/DDBJ databases">
        <title>Genome analysis of coral dinoflagellate symbionts highlights evolutionary adaptations to a symbiotic lifestyle.</title>
        <authorList>
            <person name="Aranda M."/>
            <person name="Li Y."/>
            <person name="Liew Y.J."/>
            <person name="Baumgarten S."/>
            <person name="Simakov O."/>
            <person name="Wilson M."/>
            <person name="Piel J."/>
            <person name="Ashoor H."/>
            <person name="Bougouffa S."/>
            <person name="Bajic V.B."/>
            <person name="Ryu T."/>
            <person name="Ravasi T."/>
            <person name="Bayer T."/>
            <person name="Micklem G."/>
            <person name="Kim H."/>
            <person name="Bhak J."/>
            <person name="Lajeunesse T.C."/>
            <person name="Voolstra C.R."/>
        </authorList>
    </citation>
    <scope>NUCLEOTIDE SEQUENCE [LARGE SCALE GENOMIC DNA]</scope>
    <source>
        <strain evidence="2 3">CCMP2467</strain>
    </source>
</reference>
<feature type="compositionally biased region" description="Basic and acidic residues" evidence="1">
    <location>
        <begin position="170"/>
        <end position="192"/>
    </location>
</feature>
<feature type="region of interest" description="Disordered" evidence="1">
    <location>
        <begin position="150"/>
        <end position="244"/>
    </location>
</feature>
<feature type="region of interest" description="Disordered" evidence="1">
    <location>
        <begin position="69"/>
        <end position="133"/>
    </location>
</feature>
<gene>
    <name evidence="2" type="ORF">AK812_SmicGene6860</name>
</gene>
<dbReference type="OrthoDB" id="434324at2759"/>
<evidence type="ECO:0000256" key="1">
    <source>
        <dbReference type="SAM" id="MobiDB-lite"/>
    </source>
</evidence>
<evidence type="ECO:0000313" key="2">
    <source>
        <dbReference type="EMBL" id="OLQ09535.1"/>
    </source>
</evidence>
<comment type="caution">
    <text evidence="2">The sequence shown here is derived from an EMBL/GenBank/DDBJ whole genome shotgun (WGS) entry which is preliminary data.</text>
</comment>
<accession>A0A1Q9EQ19</accession>
<sequence length="259" mass="28190">MADVILGERSRAVTVGRSHFATADDEELGRQVEEWQAAPRAGKASMLKRGSTKPCDLDTYELDWDDLGMQLPSMPQKAPSAPEPAPAPASAPAPGPVATQANPAEEWTLARLERKVMEEESFEKRRKSSSAMRALEECYEDAAWDSFDVSETAEVAPAQPMPLDVQVPQELRRPSEEQPKLGESRPRAKETPPRGPPAMRPGQAPAAGPQRRVQCPAPGVPGGNAAAEPDTQGARLRGSLGLPRFSDKSLLHRWPYWGQ</sequence>
<organism evidence="2 3">
    <name type="scientific">Symbiodinium microadriaticum</name>
    <name type="common">Dinoflagellate</name>
    <name type="synonym">Zooxanthella microadriatica</name>
    <dbReference type="NCBI Taxonomy" id="2951"/>
    <lineage>
        <taxon>Eukaryota</taxon>
        <taxon>Sar</taxon>
        <taxon>Alveolata</taxon>
        <taxon>Dinophyceae</taxon>
        <taxon>Suessiales</taxon>
        <taxon>Symbiodiniaceae</taxon>
        <taxon>Symbiodinium</taxon>
    </lineage>
</organism>
<keyword evidence="3" id="KW-1185">Reference proteome</keyword>
<dbReference type="Proteomes" id="UP000186817">
    <property type="component" value="Unassembled WGS sequence"/>
</dbReference>
<protein>
    <submittedName>
        <fullName evidence="2">Uncharacterized protein</fullName>
    </submittedName>
</protein>
<feature type="compositionally biased region" description="Pro residues" evidence="1">
    <location>
        <begin position="81"/>
        <end position="95"/>
    </location>
</feature>
<proteinExistence type="predicted"/>
<dbReference type="EMBL" id="LSRX01000095">
    <property type="protein sequence ID" value="OLQ09535.1"/>
    <property type="molecule type" value="Genomic_DNA"/>
</dbReference>
<name>A0A1Q9EQ19_SYMMI</name>
<evidence type="ECO:0000313" key="3">
    <source>
        <dbReference type="Proteomes" id="UP000186817"/>
    </source>
</evidence>